<dbReference type="EMBL" id="CP136594">
    <property type="protein sequence ID" value="WOE75713.1"/>
    <property type="molecule type" value="Genomic_DNA"/>
</dbReference>
<dbReference type="SUPFAM" id="SSF51735">
    <property type="entry name" value="NAD(P)-binding Rossmann-fold domains"/>
    <property type="match status" value="1"/>
</dbReference>
<dbReference type="RefSeq" id="WP_317082848.1">
    <property type="nucleotide sequence ID" value="NZ_CP136594.1"/>
</dbReference>
<sequence length="309" mass="33261">MSAKSKQGMTLAMTGATGFLGKRTLMAALEQGFAVRALTRRPQEDQPGVTWVAGALDHPDALDALVQGADCVLHIAGVVNAPDRAGFVAGNITGTANMLAAAQKAGTTHFIHVSSLAAREPELSIYGWSKAEAEQQVIESDLPWSVIRPPGIYGPGDTEMLDMFRMAKRGLMLLPPKGRVSIIHADDMARLLLAVPVTGPTQAIWEADDGVENGWSHKGFAHAIADAVGRSARTVAAPAAMLNLAARGDRLLRRDKAKLTPDRARYLSHPDWTVDAARRPPEGLWTPQIATPEGLKQTARWYREAGWLK</sequence>
<gene>
    <name evidence="2" type="ORF">RB602_03095</name>
</gene>
<evidence type="ECO:0000313" key="2">
    <source>
        <dbReference type="EMBL" id="WOE75713.1"/>
    </source>
</evidence>
<organism evidence="2 3">
    <name type="scientific">Alterisphingorhabdus coralli</name>
    <dbReference type="NCBI Taxonomy" id="3071408"/>
    <lineage>
        <taxon>Bacteria</taxon>
        <taxon>Pseudomonadati</taxon>
        <taxon>Pseudomonadota</taxon>
        <taxon>Alphaproteobacteria</taxon>
        <taxon>Sphingomonadales</taxon>
        <taxon>Sphingomonadaceae</taxon>
        <taxon>Alterisphingorhabdus (ex Yan et al. 2024)</taxon>
    </lineage>
</organism>
<name>A0AA97F9E7_9SPHN</name>
<evidence type="ECO:0000259" key="1">
    <source>
        <dbReference type="Pfam" id="PF13460"/>
    </source>
</evidence>
<dbReference type="Pfam" id="PF13460">
    <property type="entry name" value="NAD_binding_10"/>
    <property type="match status" value="1"/>
</dbReference>
<dbReference type="KEGG" id="acoa:RB602_03095"/>
<dbReference type="Gene3D" id="3.40.50.720">
    <property type="entry name" value="NAD(P)-binding Rossmann-like Domain"/>
    <property type="match status" value="1"/>
</dbReference>
<dbReference type="PANTHER" id="PTHR48079">
    <property type="entry name" value="PROTEIN YEEZ"/>
    <property type="match status" value="1"/>
</dbReference>
<dbReference type="InterPro" id="IPR051783">
    <property type="entry name" value="NAD(P)-dependent_oxidoreduct"/>
</dbReference>
<evidence type="ECO:0000313" key="3">
    <source>
        <dbReference type="Proteomes" id="UP001302429"/>
    </source>
</evidence>
<accession>A0AA97F9E7</accession>
<dbReference type="InterPro" id="IPR016040">
    <property type="entry name" value="NAD(P)-bd_dom"/>
</dbReference>
<dbReference type="GO" id="GO:0004029">
    <property type="term" value="F:aldehyde dehydrogenase (NAD+) activity"/>
    <property type="evidence" value="ECO:0007669"/>
    <property type="project" value="TreeGrafter"/>
</dbReference>
<dbReference type="InterPro" id="IPR036291">
    <property type="entry name" value="NAD(P)-bd_dom_sf"/>
</dbReference>
<proteinExistence type="predicted"/>
<dbReference type="Proteomes" id="UP001302429">
    <property type="component" value="Chromosome"/>
</dbReference>
<feature type="domain" description="NAD(P)-binding" evidence="1">
    <location>
        <begin position="15"/>
        <end position="155"/>
    </location>
</feature>
<reference evidence="2 3" key="1">
    <citation type="submission" date="2023-10" db="EMBL/GenBank/DDBJ databases">
        <title>Complete genome sequence of a Sphingomonadaceae bacterium.</title>
        <authorList>
            <person name="Yan C."/>
        </authorList>
    </citation>
    <scope>NUCLEOTIDE SEQUENCE [LARGE SCALE GENOMIC DNA]</scope>
    <source>
        <strain evidence="2 3">SCSIO 66989</strain>
    </source>
</reference>
<dbReference type="GO" id="GO:0005737">
    <property type="term" value="C:cytoplasm"/>
    <property type="evidence" value="ECO:0007669"/>
    <property type="project" value="TreeGrafter"/>
</dbReference>
<protein>
    <submittedName>
        <fullName evidence="2">NAD(P)H-binding protein</fullName>
    </submittedName>
</protein>
<dbReference type="PANTHER" id="PTHR48079:SF6">
    <property type="entry name" value="NAD(P)-BINDING DOMAIN-CONTAINING PROTEIN-RELATED"/>
    <property type="match status" value="1"/>
</dbReference>
<keyword evidence="3" id="KW-1185">Reference proteome</keyword>
<dbReference type="AlphaFoldDB" id="A0AA97F9E7"/>